<reference evidence="1" key="1">
    <citation type="submission" date="2023-10" db="EMBL/GenBank/DDBJ databases">
        <authorList>
            <person name="Chen Y."/>
            <person name="Shah S."/>
            <person name="Dougan E. K."/>
            <person name="Thang M."/>
            <person name="Chan C."/>
        </authorList>
    </citation>
    <scope>NUCLEOTIDE SEQUENCE [LARGE SCALE GENOMIC DNA]</scope>
</reference>
<gene>
    <name evidence="1" type="ORF">PCOR1329_LOCUS2477</name>
</gene>
<accession>A0ABN9PMU7</accession>
<sequence>MQVLHARVDLFDPRARYVLLAHSAGGAVLSRLLDLLMNGESLVLGHGRESAVLTGELDCYLTRHPLKQCEVTHHDKQFTRPAAVVAMEPSLLFFDVTERQYSEDIADALEKGQVREFWDLQGNKEHSGGKLPGHFSTVGNWAADLASLVEAPKDAGWITDAIENKGWTWNMFRGLCAGLVHWCPESNPQAEFVAQYIKEGGSFTYVAGTETDNKFRAHMVKVVLEKEYGLKAVETSGEGGVKDLKDGQEYYFHAIPEAGHEMYADNLPVTSDLISVGLMTDLPKLFAGVEDEILHKRQ</sequence>
<organism evidence="1 2">
    <name type="scientific">Prorocentrum cordatum</name>
    <dbReference type="NCBI Taxonomy" id="2364126"/>
    <lineage>
        <taxon>Eukaryota</taxon>
        <taxon>Sar</taxon>
        <taxon>Alveolata</taxon>
        <taxon>Dinophyceae</taxon>
        <taxon>Prorocentrales</taxon>
        <taxon>Prorocentraceae</taxon>
        <taxon>Prorocentrum</taxon>
    </lineage>
</organism>
<dbReference type="EMBL" id="CAUYUJ010000625">
    <property type="protein sequence ID" value="CAK0791661.1"/>
    <property type="molecule type" value="Genomic_DNA"/>
</dbReference>
<comment type="caution">
    <text evidence="1">The sequence shown here is derived from an EMBL/GenBank/DDBJ whole genome shotgun (WGS) entry which is preliminary data.</text>
</comment>
<evidence type="ECO:0000313" key="1">
    <source>
        <dbReference type="EMBL" id="CAK0791661.1"/>
    </source>
</evidence>
<dbReference type="Proteomes" id="UP001189429">
    <property type="component" value="Unassembled WGS sequence"/>
</dbReference>
<evidence type="ECO:0000313" key="2">
    <source>
        <dbReference type="Proteomes" id="UP001189429"/>
    </source>
</evidence>
<protein>
    <submittedName>
        <fullName evidence="1">Uncharacterized protein</fullName>
    </submittedName>
</protein>
<keyword evidence="2" id="KW-1185">Reference proteome</keyword>
<proteinExistence type="predicted"/>
<name>A0ABN9PMU7_9DINO</name>